<organism evidence="10 11">
    <name type="scientific">Plectus sambesii</name>
    <dbReference type="NCBI Taxonomy" id="2011161"/>
    <lineage>
        <taxon>Eukaryota</taxon>
        <taxon>Metazoa</taxon>
        <taxon>Ecdysozoa</taxon>
        <taxon>Nematoda</taxon>
        <taxon>Chromadorea</taxon>
        <taxon>Plectida</taxon>
        <taxon>Plectina</taxon>
        <taxon>Plectoidea</taxon>
        <taxon>Plectidae</taxon>
        <taxon>Plectus</taxon>
    </lineage>
</organism>
<dbReference type="Gene3D" id="1.20.120.1750">
    <property type="match status" value="1"/>
</dbReference>
<feature type="region of interest" description="Disordered" evidence="8">
    <location>
        <begin position="69"/>
        <end position="104"/>
    </location>
</feature>
<evidence type="ECO:0000256" key="2">
    <source>
        <dbReference type="ARBA" id="ARBA00022679"/>
    </source>
</evidence>
<keyword evidence="5" id="KW-0863">Zinc-finger</keyword>
<proteinExistence type="predicted"/>
<feature type="domain" description="RING-type" evidence="9">
    <location>
        <begin position="272"/>
        <end position="492"/>
    </location>
</feature>
<keyword evidence="2" id="KW-0808">Transferase</keyword>
<dbReference type="Gene3D" id="3.30.40.10">
    <property type="entry name" value="Zinc/RING finger domain, C3HC4 (zinc finger)"/>
    <property type="match status" value="1"/>
</dbReference>
<dbReference type="InterPro" id="IPR047545">
    <property type="entry name" value="BRcat_RBR_RNF216"/>
</dbReference>
<dbReference type="SMART" id="SM00647">
    <property type="entry name" value="IBR"/>
    <property type="match status" value="2"/>
</dbReference>
<dbReference type="Pfam" id="PF26200">
    <property type="entry name" value="Rcat_RNF216"/>
    <property type="match status" value="1"/>
</dbReference>
<sequence length="582" mass="65688">MMDGFDDLEGLDDSLREYIAVITEVLGGQVQRERVKEQVKLMKNTPNRRQAVIKVFLNFQAGMPEAGRQVASGAEKRSPSAEINGSQSSAERVHVNKGPAPSADRSAMIEGVNETADTVLIAVQEITDRFPDCDPNLVYNRLADATDLTVARDAPIHELLPPDDVEEEEIARSSPRGRRGRRSSTNGSARGHTPVALRRRRSRPRKQRAQNQKIVLPIGQDGVHPFHWTAKNQLNFLRTVHSYMTVCLIEDHWARRLDEQQHRFEAVRASNDREECACCFSDDILSENMVACESGAHKFCRDCVVQHANTQVGYGGHIVKCMDGGCKGEMTLKALRPLLRPQVVDLILRRSQQAELRSAQLENMETCPFCDFALIIENADERLFRCQNPDCLKESCRECKEQSHIPLRCEEVEKDVEVRMRTFVENRMAEAMIRVCPQCNQRMIKTGGCNKITCTCGAQMCYVCRELLPMNDPYGHFMLGRADGKAPCAQDTPMKQLHDEAARKAGEEARLKFMNENPTLDNIKDVDISKLVGDRGRGLVRHVPVNHRWMFHEENDPLVDDSDTGDNDGDASDFDELIFPMD</sequence>
<name>A0A914V1N4_9BILA</name>
<dbReference type="InterPro" id="IPR002867">
    <property type="entry name" value="IBR_dom"/>
</dbReference>
<evidence type="ECO:0000256" key="7">
    <source>
        <dbReference type="ARBA" id="ARBA00022833"/>
    </source>
</evidence>
<dbReference type="GO" id="GO:0016740">
    <property type="term" value="F:transferase activity"/>
    <property type="evidence" value="ECO:0007669"/>
    <property type="project" value="UniProtKB-KW"/>
</dbReference>
<feature type="region of interest" description="Disordered" evidence="8">
    <location>
        <begin position="554"/>
        <end position="582"/>
    </location>
</feature>
<evidence type="ECO:0000256" key="6">
    <source>
        <dbReference type="ARBA" id="ARBA00022786"/>
    </source>
</evidence>
<evidence type="ECO:0000259" key="9">
    <source>
        <dbReference type="PROSITE" id="PS51873"/>
    </source>
</evidence>
<evidence type="ECO:0000256" key="5">
    <source>
        <dbReference type="ARBA" id="ARBA00022771"/>
    </source>
</evidence>
<dbReference type="PANTHER" id="PTHR22770:SF47">
    <property type="entry name" value="E3 UBIQUITIN-PROTEIN LIGASE RNF216"/>
    <property type="match status" value="1"/>
</dbReference>
<keyword evidence="3" id="KW-0479">Metal-binding</keyword>
<dbReference type="WBParaSite" id="PSAMB.scaffold144size73127.g2485.t1">
    <property type="protein sequence ID" value="PSAMB.scaffold144size73127.g2485.t1"/>
    <property type="gene ID" value="PSAMB.scaffold144size73127.g2485"/>
</dbReference>
<reference evidence="11" key="1">
    <citation type="submission" date="2022-11" db="UniProtKB">
        <authorList>
            <consortium name="WormBaseParasite"/>
        </authorList>
    </citation>
    <scope>IDENTIFICATION</scope>
</reference>
<dbReference type="InterPro" id="IPR051628">
    <property type="entry name" value="LUBAC_E3_Ligases"/>
</dbReference>
<keyword evidence="4" id="KW-0677">Repeat</keyword>
<evidence type="ECO:0000313" key="11">
    <source>
        <dbReference type="WBParaSite" id="PSAMB.scaffold144size73127.g2485.t1"/>
    </source>
</evidence>
<dbReference type="Proteomes" id="UP000887566">
    <property type="component" value="Unplaced"/>
</dbReference>
<protein>
    <submittedName>
        <fullName evidence="11">RING-type domain-containing protein</fullName>
    </submittedName>
</protein>
<dbReference type="CDD" id="cd20353">
    <property type="entry name" value="Rcat_RBR_RNF216"/>
    <property type="match status" value="1"/>
</dbReference>
<evidence type="ECO:0000256" key="3">
    <source>
        <dbReference type="ARBA" id="ARBA00022723"/>
    </source>
</evidence>
<dbReference type="InterPro" id="IPR013083">
    <property type="entry name" value="Znf_RING/FYVE/PHD"/>
</dbReference>
<evidence type="ECO:0000313" key="10">
    <source>
        <dbReference type="Proteomes" id="UP000887566"/>
    </source>
</evidence>
<dbReference type="PANTHER" id="PTHR22770">
    <property type="entry name" value="UBIQUITIN CONJUGATING ENZYME 7 INTERACTING PROTEIN-RELATED"/>
    <property type="match status" value="1"/>
</dbReference>
<accession>A0A914V1N4</accession>
<evidence type="ECO:0000256" key="8">
    <source>
        <dbReference type="SAM" id="MobiDB-lite"/>
    </source>
</evidence>
<dbReference type="CDD" id="cd20339">
    <property type="entry name" value="BRcat_RBR_RNF216"/>
    <property type="match status" value="1"/>
</dbReference>
<evidence type="ECO:0000256" key="1">
    <source>
        <dbReference type="ARBA" id="ARBA00004906"/>
    </source>
</evidence>
<feature type="compositionally biased region" description="Polar residues" evidence="8">
    <location>
        <begin position="81"/>
        <end position="90"/>
    </location>
</feature>
<dbReference type="AlphaFoldDB" id="A0A914V1N4"/>
<comment type="pathway">
    <text evidence="1">Protein modification; protein ubiquitination.</text>
</comment>
<keyword evidence="10" id="KW-1185">Reference proteome</keyword>
<feature type="compositionally biased region" description="Acidic residues" evidence="8">
    <location>
        <begin position="556"/>
        <end position="576"/>
    </location>
</feature>
<dbReference type="InterPro" id="IPR047546">
    <property type="entry name" value="Rcat_RBR_RNF216"/>
</dbReference>
<feature type="region of interest" description="Disordered" evidence="8">
    <location>
        <begin position="159"/>
        <end position="214"/>
    </location>
</feature>
<dbReference type="GO" id="GO:0008270">
    <property type="term" value="F:zinc ion binding"/>
    <property type="evidence" value="ECO:0007669"/>
    <property type="project" value="UniProtKB-KW"/>
</dbReference>
<keyword evidence="6" id="KW-0833">Ubl conjugation pathway</keyword>
<evidence type="ECO:0000256" key="4">
    <source>
        <dbReference type="ARBA" id="ARBA00022737"/>
    </source>
</evidence>
<dbReference type="InterPro" id="IPR044066">
    <property type="entry name" value="TRIAD_supradom"/>
</dbReference>
<dbReference type="PROSITE" id="PS51873">
    <property type="entry name" value="TRIAD"/>
    <property type="match status" value="1"/>
</dbReference>
<dbReference type="SUPFAM" id="SSF57850">
    <property type="entry name" value="RING/U-box"/>
    <property type="match status" value="2"/>
</dbReference>
<keyword evidence="7" id="KW-0862">Zinc</keyword>
<feature type="compositionally biased region" description="Basic residues" evidence="8">
    <location>
        <begin position="197"/>
        <end position="208"/>
    </location>
</feature>